<protein>
    <submittedName>
        <fullName evidence="3">Uncharacterized protein</fullName>
    </submittedName>
</protein>
<feature type="transmembrane region" description="Helical" evidence="2">
    <location>
        <begin position="45"/>
        <end position="64"/>
    </location>
</feature>
<dbReference type="EMBL" id="LSQZ01000061">
    <property type="protein sequence ID" value="KXI11908.1"/>
    <property type="molecule type" value="Genomic_DNA"/>
</dbReference>
<name>A0A135YR82_9FIRM</name>
<dbReference type="Proteomes" id="UP000070326">
    <property type="component" value="Unassembled WGS sequence"/>
</dbReference>
<gene>
    <name evidence="3" type="ORF">HMPREF3195_01141</name>
</gene>
<feature type="compositionally biased region" description="Basic residues" evidence="1">
    <location>
        <begin position="90"/>
        <end position="104"/>
    </location>
</feature>
<keyword evidence="2" id="KW-0472">Membrane</keyword>
<comment type="caution">
    <text evidence="3">The sequence shown here is derived from an EMBL/GenBank/DDBJ whole genome shotgun (WGS) entry which is preliminary data.</text>
</comment>
<proteinExistence type="predicted"/>
<dbReference type="PATRIC" id="fig|1261.5.peg.1142"/>
<evidence type="ECO:0000256" key="1">
    <source>
        <dbReference type="SAM" id="MobiDB-lite"/>
    </source>
</evidence>
<sequence>MKDEIKRLADFRKNMLIFAGSSVLGMAYAYKISGNRLDSSAFKLTLGMAIVFTIVALFSHFRIISLQKNKGKIKSENKKASNSKLNNSNKKSKNTKKRNVRKKK</sequence>
<evidence type="ECO:0000256" key="2">
    <source>
        <dbReference type="SAM" id="Phobius"/>
    </source>
</evidence>
<reference evidence="3 4" key="1">
    <citation type="submission" date="2016-02" db="EMBL/GenBank/DDBJ databases">
        <authorList>
            <person name="Wen L."/>
            <person name="He K."/>
            <person name="Yang H."/>
        </authorList>
    </citation>
    <scope>NUCLEOTIDE SEQUENCE [LARGE SCALE GENOMIC DNA]</scope>
    <source>
        <strain evidence="3 4">MJR8628A</strain>
    </source>
</reference>
<dbReference type="RefSeq" id="WP_002843070.1">
    <property type="nucleotide sequence ID" value="NZ_CAXUJS010000007.1"/>
</dbReference>
<feature type="region of interest" description="Disordered" evidence="1">
    <location>
        <begin position="69"/>
        <end position="104"/>
    </location>
</feature>
<organism evidence="3 4">
    <name type="scientific">Peptostreptococcus anaerobius</name>
    <dbReference type="NCBI Taxonomy" id="1261"/>
    <lineage>
        <taxon>Bacteria</taxon>
        <taxon>Bacillati</taxon>
        <taxon>Bacillota</taxon>
        <taxon>Clostridia</taxon>
        <taxon>Peptostreptococcales</taxon>
        <taxon>Peptostreptococcaceae</taxon>
        <taxon>Peptostreptococcus</taxon>
    </lineage>
</organism>
<dbReference type="AlphaFoldDB" id="A0A135YR82"/>
<keyword evidence="2" id="KW-0812">Transmembrane</keyword>
<evidence type="ECO:0000313" key="3">
    <source>
        <dbReference type="EMBL" id="KXI11908.1"/>
    </source>
</evidence>
<accession>A0A135YR82</accession>
<feature type="compositionally biased region" description="Low complexity" evidence="1">
    <location>
        <begin position="80"/>
        <end position="89"/>
    </location>
</feature>
<evidence type="ECO:0000313" key="4">
    <source>
        <dbReference type="Proteomes" id="UP000070326"/>
    </source>
</evidence>
<dbReference type="STRING" id="1261.HMPREF3195_01141"/>
<keyword evidence="2" id="KW-1133">Transmembrane helix</keyword>